<protein>
    <submittedName>
        <fullName evidence="1">Uncharacterized protein</fullName>
    </submittedName>
</protein>
<dbReference type="Proteomes" id="UP000323000">
    <property type="component" value="Chromosome 3"/>
</dbReference>
<accession>A0A5C7I6Y9</accession>
<evidence type="ECO:0000313" key="2">
    <source>
        <dbReference type="Proteomes" id="UP000323000"/>
    </source>
</evidence>
<comment type="caution">
    <text evidence="1">The sequence shown here is derived from an EMBL/GenBank/DDBJ whole genome shotgun (WGS) entry which is preliminary data.</text>
</comment>
<proteinExistence type="predicted"/>
<sequence>MGSFSPKFIFPATSEYNYFPVSPSHNMNNFGLGHRVQTPESDLTEIISAPNSVTNSPIGEDFDFSLVKVDFDPNFHLTTWNSSKIIFLM</sequence>
<dbReference type="EMBL" id="VAHF01000003">
    <property type="protein sequence ID" value="TXG65333.1"/>
    <property type="molecule type" value="Genomic_DNA"/>
</dbReference>
<evidence type="ECO:0000313" key="1">
    <source>
        <dbReference type="EMBL" id="TXG65333.1"/>
    </source>
</evidence>
<dbReference type="OrthoDB" id="10469302at2759"/>
<name>A0A5C7I6Y9_9ROSI</name>
<organism evidence="1 2">
    <name type="scientific">Acer yangbiense</name>
    <dbReference type="NCBI Taxonomy" id="1000413"/>
    <lineage>
        <taxon>Eukaryota</taxon>
        <taxon>Viridiplantae</taxon>
        <taxon>Streptophyta</taxon>
        <taxon>Embryophyta</taxon>
        <taxon>Tracheophyta</taxon>
        <taxon>Spermatophyta</taxon>
        <taxon>Magnoliopsida</taxon>
        <taxon>eudicotyledons</taxon>
        <taxon>Gunneridae</taxon>
        <taxon>Pentapetalae</taxon>
        <taxon>rosids</taxon>
        <taxon>malvids</taxon>
        <taxon>Sapindales</taxon>
        <taxon>Sapindaceae</taxon>
        <taxon>Hippocastanoideae</taxon>
        <taxon>Acereae</taxon>
        <taxon>Acer</taxon>
    </lineage>
</organism>
<reference evidence="2" key="1">
    <citation type="journal article" date="2019" name="Gigascience">
        <title>De novo genome assembly of the endangered Acer yangbiense, a plant species with extremely small populations endemic to Yunnan Province, China.</title>
        <authorList>
            <person name="Yang J."/>
            <person name="Wariss H.M."/>
            <person name="Tao L."/>
            <person name="Zhang R."/>
            <person name="Yun Q."/>
            <person name="Hollingsworth P."/>
            <person name="Dao Z."/>
            <person name="Luo G."/>
            <person name="Guo H."/>
            <person name="Ma Y."/>
            <person name="Sun W."/>
        </authorList>
    </citation>
    <scope>NUCLEOTIDE SEQUENCE [LARGE SCALE GENOMIC DNA]</scope>
    <source>
        <strain evidence="2">cv. Malutang</strain>
    </source>
</reference>
<keyword evidence="2" id="KW-1185">Reference proteome</keyword>
<dbReference type="AlphaFoldDB" id="A0A5C7I6Y9"/>
<gene>
    <name evidence="1" type="ORF">EZV62_006608</name>
</gene>